<evidence type="ECO:0000313" key="1">
    <source>
        <dbReference type="EMBL" id="KAH0554961.1"/>
    </source>
</evidence>
<evidence type="ECO:0000313" key="2">
    <source>
        <dbReference type="Proteomes" id="UP000826195"/>
    </source>
</evidence>
<keyword evidence="2" id="KW-1185">Reference proteome</keyword>
<dbReference type="Proteomes" id="UP000826195">
    <property type="component" value="Unassembled WGS sequence"/>
</dbReference>
<reference evidence="1 2" key="1">
    <citation type="journal article" date="2021" name="J. Hered.">
        <title>A chromosome-level genome assembly of the parasitoid wasp, Cotesia glomerata (Hymenoptera: Braconidae).</title>
        <authorList>
            <person name="Pinto B.J."/>
            <person name="Weis J.J."/>
            <person name="Gamble T."/>
            <person name="Ode P.J."/>
            <person name="Paul R."/>
            <person name="Zaspel J.M."/>
        </authorList>
    </citation>
    <scope>NUCLEOTIDE SEQUENCE [LARGE SCALE GENOMIC DNA]</scope>
    <source>
        <strain evidence="1">CgM1</strain>
    </source>
</reference>
<organism evidence="1 2">
    <name type="scientific">Cotesia glomerata</name>
    <name type="common">Lepidopteran parasitic wasp</name>
    <name type="synonym">Apanteles glomeratus</name>
    <dbReference type="NCBI Taxonomy" id="32391"/>
    <lineage>
        <taxon>Eukaryota</taxon>
        <taxon>Metazoa</taxon>
        <taxon>Ecdysozoa</taxon>
        <taxon>Arthropoda</taxon>
        <taxon>Hexapoda</taxon>
        <taxon>Insecta</taxon>
        <taxon>Pterygota</taxon>
        <taxon>Neoptera</taxon>
        <taxon>Endopterygota</taxon>
        <taxon>Hymenoptera</taxon>
        <taxon>Apocrita</taxon>
        <taxon>Ichneumonoidea</taxon>
        <taxon>Braconidae</taxon>
        <taxon>Microgastrinae</taxon>
        <taxon>Cotesia</taxon>
    </lineage>
</organism>
<sequence>MIRAYSTDIPSRVAPRVSANKIEEHRSKLVGKTRTVVSVLNDAEQLRIFACKCAGDACKLFVRRHT</sequence>
<name>A0AAV7IQS6_COTGL</name>
<gene>
    <name evidence="1" type="ORF">KQX54_014168</name>
</gene>
<dbReference type="EMBL" id="JAHXZJ010001119">
    <property type="protein sequence ID" value="KAH0554961.1"/>
    <property type="molecule type" value="Genomic_DNA"/>
</dbReference>
<accession>A0AAV7IQS6</accession>
<comment type="caution">
    <text evidence="1">The sequence shown here is derived from an EMBL/GenBank/DDBJ whole genome shotgun (WGS) entry which is preliminary data.</text>
</comment>
<protein>
    <submittedName>
        <fullName evidence="1">Uncharacterized protein</fullName>
    </submittedName>
</protein>
<dbReference type="AlphaFoldDB" id="A0AAV7IQS6"/>
<proteinExistence type="predicted"/>